<evidence type="ECO:0000313" key="3">
    <source>
        <dbReference type="EMBL" id="OZJ05186.1"/>
    </source>
</evidence>
<sequence length="287" mass="31569">MPIAHLFVPKSRKVELRADILIHDLTNIPLVSGLYRIHWKIKHGDPRSGFINRAPLRDHNVVWNQPFESIVSGYVEKEGTLAPIEFRLDIIQELNGGRETSSIGILVLNLSEYLNNGSVTRRYLLQESKINSTLKITITVNQLGEDDLDIKTLLVGDTGPPPLYVSSSTPTQSSHLSQSYTPSSNSSSFFRKRADGSGSSTPSGISALQPQPSPQPTKSPSSSTFTDKSPTTSPAAMRHPRFTQFEQIYSRLPEKRKHKISGPAPALVVDALFEGASVDDVLNGRVE</sequence>
<protein>
    <recommendedName>
        <fullName evidence="2">C2 NT-type domain-containing protein</fullName>
    </recommendedName>
</protein>
<keyword evidence="4" id="KW-1185">Reference proteome</keyword>
<organism evidence="3 4">
    <name type="scientific">Bifiguratus adelaidae</name>
    <dbReference type="NCBI Taxonomy" id="1938954"/>
    <lineage>
        <taxon>Eukaryota</taxon>
        <taxon>Fungi</taxon>
        <taxon>Fungi incertae sedis</taxon>
        <taxon>Mucoromycota</taxon>
        <taxon>Mucoromycotina</taxon>
        <taxon>Endogonomycetes</taxon>
        <taxon>Endogonales</taxon>
        <taxon>Endogonales incertae sedis</taxon>
        <taxon>Bifiguratus</taxon>
    </lineage>
</organism>
<feature type="compositionally biased region" description="Low complexity" evidence="1">
    <location>
        <begin position="166"/>
        <end position="188"/>
    </location>
</feature>
<comment type="caution">
    <text evidence="3">The sequence shown here is derived from an EMBL/GenBank/DDBJ whole genome shotgun (WGS) entry which is preliminary data.</text>
</comment>
<name>A0A261Y3I9_9FUNG</name>
<accession>A0A261Y3I9</accession>
<feature type="domain" description="C2 NT-type" evidence="2">
    <location>
        <begin position="6"/>
        <end position="142"/>
    </location>
</feature>
<dbReference type="Pfam" id="PF10358">
    <property type="entry name" value="NT-C2"/>
    <property type="match status" value="1"/>
</dbReference>
<dbReference type="AlphaFoldDB" id="A0A261Y3I9"/>
<proteinExistence type="predicted"/>
<gene>
    <name evidence="3" type="ORF">BZG36_02429</name>
</gene>
<feature type="compositionally biased region" description="Polar residues" evidence="1">
    <location>
        <begin position="197"/>
        <end position="208"/>
    </location>
</feature>
<evidence type="ECO:0000256" key="1">
    <source>
        <dbReference type="SAM" id="MobiDB-lite"/>
    </source>
</evidence>
<dbReference type="Proteomes" id="UP000242875">
    <property type="component" value="Unassembled WGS sequence"/>
</dbReference>
<feature type="region of interest" description="Disordered" evidence="1">
    <location>
        <begin position="161"/>
        <end position="241"/>
    </location>
</feature>
<dbReference type="EMBL" id="MVBO01000020">
    <property type="protein sequence ID" value="OZJ05186.1"/>
    <property type="molecule type" value="Genomic_DNA"/>
</dbReference>
<feature type="compositionally biased region" description="Low complexity" evidence="1">
    <location>
        <begin position="218"/>
        <end position="234"/>
    </location>
</feature>
<dbReference type="OrthoDB" id="3365224at2759"/>
<evidence type="ECO:0000313" key="4">
    <source>
        <dbReference type="Proteomes" id="UP000242875"/>
    </source>
</evidence>
<dbReference type="InterPro" id="IPR019448">
    <property type="entry name" value="NT-C2"/>
</dbReference>
<reference evidence="3 4" key="1">
    <citation type="journal article" date="2017" name="Mycologia">
        <title>Bifiguratus adelaidae, gen. et sp. nov., a new member of Mucoromycotina in endophytic and soil-dwelling habitats.</title>
        <authorList>
            <person name="Torres-Cruz T.J."/>
            <person name="Billingsley Tobias T.L."/>
            <person name="Almatruk M."/>
            <person name="Hesse C."/>
            <person name="Kuske C.R."/>
            <person name="Desiro A."/>
            <person name="Benucci G.M."/>
            <person name="Bonito G."/>
            <person name="Stajich J.E."/>
            <person name="Dunlap C."/>
            <person name="Arnold A.E."/>
            <person name="Porras-Alfaro A."/>
        </authorList>
    </citation>
    <scope>NUCLEOTIDE SEQUENCE [LARGE SCALE GENOMIC DNA]</scope>
    <source>
        <strain evidence="3 4">AZ0501</strain>
    </source>
</reference>
<dbReference type="PANTHER" id="PTHR21456:SF1">
    <property type="entry name" value="C2 NT-TYPE DOMAIN-CONTAINING PROTEIN"/>
    <property type="match status" value="1"/>
</dbReference>
<dbReference type="PROSITE" id="PS51840">
    <property type="entry name" value="C2_NT"/>
    <property type="match status" value="1"/>
</dbReference>
<evidence type="ECO:0000259" key="2">
    <source>
        <dbReference type="PROSITE" id="PS51840"/>
    </source>
</evidence>
<dbReference type="InterPro" id="IPR039931">
    <property type="entry name" value="EEIG1/2-like"/>
</dbReference>
<dbReference type="PANTHER" id="PTHR21456">
    <property type="entry name" value="FAMILY WITH SEQUENCE SIMILARITY 102"/>
    <property type="match status" value="1"/>
</dbReference>